<gene>
    <name evidence="1" type="ORF">BN000_02682</name>
</gene>
<evidence type="ECO:0000313" key="2">
    <source>
        <dbReference type="Proteomes" id="UP000199087"/>
    </source>
</evidence>
<protein>
    <recommendedName>
        <fullName evidence="3">Glycosyltransferase</fullName>
    </recommendedName>
</protein>
<sequence>MLAEGYGVLVPPGNCNVLAEGITSVLQSEELREKLIENGAKRADEHGQTKIAKNLWKYM</sequence>
<organism evidence="1 2">
    <name type="scientific">Neobacillus massiliamazoniensis</name>
    <dbReference type="NCBI Taxonomy" id="1499688"/>
    <lineage>
        <taxon>Bacteria</taxon>
        <taxon>Bacillati</taxon>
        <taxon>Bacillota</taxon>
        <taxon>Bacilli</taxon>
        <taxon>Bacillales</taxon>
        <taxon>Bacillaceae</taxon>
        <taxon>Neobacillus</taxon>
    </lineage>
</organism>
<accession>A0A0U1NXK1</accession>
<name>A0A0U1NXK1_9BACI</name>
<keyword evidence="2" id="KW-1185">Reference proteome</keyword>
<dbReference type="AlphaFoldDB" id="A0A0U1NXK1"/>
<evidence type="ECO:0008006" key="3">
    <source>
        <dbReference type="Google" id="ProtNLM"/>
    </source>
</evidence>
<dbReference type="Gene3D" id="3.40.50.2000">
    <property type="entry name" value="Glycogen Phosphorylase B"/>
    <property type="match status" value="1"/>
</dbReference>
<evidence type="ECO:0000313" key="1">
    <source>
        <dbReference type="EMBL" id="CRK82737.1"/>
    </source>
</evidence>
<dbReference type="SUPFAM" id="SSF53756">
    <property type="entry name" value="UDP-Glycosyltransferase/glycogen phosphorylase"/>
    <property type="match status" value="1"/>
</dbReference>
<dbReference type="Proteomes" id="UP000199087">
    <property type="component" value="Unassembled WGS sequence"/>
</dbReference>
<proteinExistence type="predicted"/>
<dbReference type="EMBL" id="CVRB01000003">
    <property type="protein sequence ID" value="CRK82737.1"/>
    <property type="molecule type" value="Genomic_DNA"/>
</dbReference>
<reference evidence="2" key="1">
    <citation type="submission" date="2015-05" db="EMBL/GenBank/DDBJ databases">
        <authorList>
            <person name="Urmite Genomes"/>
        </authorList>
    </citation>
    <scope>NUCLEOTIDE SEQUENCE [LARGE SCALE GENOMIC DNA]</scope>
    <source>
        <strain evidence="2">LF1</strain>
    </source>
</reference>